<comment type="similarity">
    <text evidence="2">Belongs to the glycosyltransferase 15 family.</text>
</comment>
<dbReference type="GO" id="GO:0006487">
    <property type="term" value="P:protein N-linked glycosylation"/>
    <property type="evidence" value="ECO:0007669"/>
    <property type="project" value="TreeGrafter"/>
</dbReference>
<dbReference type="GO" id="GO:0000032">
    <property type="term" value="P:cell wall mannoprotein biosynthetic process"/>
    <property type="evidence" value="ECO:0007669"/>
    <property type="project" value="TreeGrafter"/>
</dbReference>
<evidence type="ECO:0000256" key="6">
    <source>
        <dbReference type="SAM" id="SignalP"/>
    </source>
</evidence>
<evidence type="ECO:0000256" key="3">
    <source>
        <dbReference type="ARBA" id="ARBA00022676"/>
    </source>
</evidence>
<protein>
    <recommendedName>
        <fullName evidence="9">Mannosyltransferase</fullName>
    </recommendedName>
</protein>
<keyword evidence="8" id="KW-1185">Reference proteome</keyword>
<evidence type="ECO:0000256" key="2">
    <source>
        <dbReference type="ARBA" id="ARBA00007677"/>
    </source>
</evidence>
<evidence type="ECO:0000256" key="5">
    <source>
        <dbReference type="ARBA" id="ARBA00022968"/>
    </source>
</evidence>
<proteinExistence type="inferred from homology"/>
<dbReference type="EMBL" id="JAEUBD010001468">
    <property type="protein sequence ID" value="KAH3661122.1"/>
    <property type="molecule type" value="Genomic_DNA"/>
</dbReference>
<organism evidence="7 8">
    <name type="scientific">Ogataea polymorpha</name>
    <dbReference type="NCBI Taxonomy" id="460523"/>
    <lineage>
        <taxon>Eukaryota</taxon>
        <taxon>Fungi</taxon>
        <taxon>Dikarya</taxon>
        <taxon>Ascomycota</taxon>
        <taxon>Saccharomycotina</taxon>
        <taxon>Pichiomycetes</taxon>
        <taxon>Pichiales</taxon>
        <taxon>Pichiaceae</taxon>
        <taxon>Ogataea</taxon>
    </lineage>
</organism>
<dbReference type="SUPFAM" id="SSF53448">
    <property type="entry name" value="Nucleotide-diphospho-sugar transferases"/>
    <property type="match status" value="1"/>
</dbReference>
<evidence type="ECO:0000313" key="7">
    <source>
        <dbReference type="EMBL" id="KAH3661122.1"/>
    </source>
</evidence>
<keyword evidence="3" id="KW-0328">Glycosyltransferase</keyword>
<reference evidence="7" key="1">
    <citation type="journal article" date="2021" name="Open Biol.">
        <title>Shared evolutionary footprints suggest mitochondrial oxidative damage underlies multiple complex I losses in fungi.</title>
        <authorList>
            <person name="Schikora-Tamarit M.A."/>
            <person name="Marcet-Houben M."/>
            <person name="Nosek J."/>
            <person name="Gabaldon T."/>
        </authorList>
    </citation>
    <scope>NUCLEOTIDE SEQUENCE</scope>
    <source>
        <strain evidence="7">NCAIM Y.01608</strain>
    </source>
</reference>
<keyword evidence="4" id="KW-0808">Transferase</keyword>
<dbReference type="GO" id="GO:0005794">
    <property type="term" value="C:Golgi apparatus"/>
    <property type="evidence" value="ECO:0007669"/>
    <property type="project" value="TreeGrafter"/>
</dbReference>
<keyword evidence="6" id="KW-0732">Signal</keyword>
<evidence type="ECO:0000313" key="8">
    <source>
        <dbReference type="Proteomes" id="UP000788993"/>
    </source>
</evidence>
<dbReference type="Pfam" id="PF01793">
    <property type="entry name" value="Glyco_transf_15"/>
    <property type="match status" value="1"/>
</dbReference>
<name>A0A9P8NXQ1_9ASCO</name>
<comment type="caution">
    <text evidence="7">The sequence shown here is derived from an EMBL/GenBank/DDBJ whole genome shotgun (WGS) entry which is preliminary data.</text>
</comment>
<sequence length="449" mass="52487">MLHIPRRLVRLGLLVLLLLVIVLEAISGGVPTDRESLIYKIQNPGLVKLFSHSQAASWTWNEISQALIFHSPVYDHSAPTAYVRKDSHKFYKSLYKQKIPPEPQEMVLTTKDDQKPYIRANGTFVSIVQEGDMEKLLNTVHQVEETWNHNYHYPYVFLSSQNISTEFQHKLREKCSGDVVFDRIPQSLWTVPSTTDARRVKESMKKLAAKGVQLANDIEHRNKMRFKAGYFFNTGIMRHYKYYWNLEAGSDYFCNIDYDIFKFMEQNNLVHGFAISLYDNPHAVETLWPRTLEFVQQHPAYVDNNASFTWLTESLQNPEHTKIANGYSTCYFSSAFEIGDMDFYRSEIYTDYFRHLEDSGGFYYERWGDAPVRSIALTLFGDKTKIWWFRDMGVAQDPYHNRPLSDKCSSTKDPAGYFGESEVQHENCLPNWIRYELPEKNKQAYTIQN</sequence>
<dbReference type="PANTHER" id="PTHR31121">
    <property type="entry name" value="ALPHA-1,2 MANNOSYLTRANSFERASE KTR1"/>
    <property type="match status" value="1"/>
</dbReference>
<dbReference type="GO" id="GO:0006493">
    <property type="term" value="P:protein O-linked glycosylation"/>
    <property type="evidence" value="ECO:0007669"/>
    <property type="project" value="TreeGrafter"/>
</dbReference>
<dbReference type="Proteomes" id="UP000788993">
    <property type="component" value="Unassembled WGS sequence"/>
</dbReference>
<dbReference type="InterPro" id="IPR002685">
    <property type="entry name" value="Glyco_trans_15"/>
</dbReference>
<comment type="subcellular location">
    <subcellularLocation>
        <location evidence="1">Membrane</location>
        <topology evidence="1">Single-pass type II membrane protein</topology>
    </subcellularLocation>
</comment>
<reference evidence="7" key="2">
    <citation type="submission" date="2021-01" db="EMBL/GenBank/DDBJ databases">
        <authorList>
            <person name="Schikora-Tamarit M.A."/>
        </authorList>
    </citation>
    <scope>NUCLEOTIDE SEQUENCE</scope>
    <source>
        <strain evidence="7">NCAIM Y.01608</strain>
    </source>
</reference>
<dbReference type="Gene3D" id="3.90.550.10">
    <property type="entry name" value="Spore Coat Polysaccharide Biosynthesis Protein SpsA, Chain A"/>
    <property type="match status" value="1"/>
</dbReference>
<feature type="chain" id="PRO_5040473867" description="Mannosyltransferase" evidence="6">
    <location>
        <begin position="26"/>
        <end position="449"/>
    </location>
</feature>
<dbReference type="GO" id="GO:0000026">
    <property type="term" value="F:alpha-1,2-mannosyltransferase activity"/>
    <property type="evidence" value="ECO:0007669"/>
    <property type="project" value="TreeGrafter"/>
</dbReference>
<keyword evidence="5" id="KW-0812">Transmembrane</keyword>
<feature type="signal peptide" evidence="6">
    <location>
        <begin position="1"/>
        <end position="25"/>
    </location>
</feature>
<accession>A0A9P8NXQ1</accession>
<dbReference type="AlphaFoldDB" id="A0A9P8NXQ1"/>
<dbReference type="InterPro" id="IPR029044">
    <property type="entry name" value="Nucleotide-diphossugar_trans"/>
</dbReference>
<gene>
    <name evidence="7" type="ORF">OGATHE_005455</name>
</gene>
<dbReference type="PANTHER" id="PTHR31121:SF7">
    <property type="entry name" value="MANNOSYLTRANSFERASE KTR4-RELATED"/>
    <property type="match status" value="1"/>
</dbReference>
<evidence type="ECO:0008006" key="9">
    <source>
        <dbReference type="Google" id="ProtNLM"/>
    </source>
</evidence>
<dbReference type="GO" id="GO:0016020">
    <property type="term" value="C:membrane"/>
    <property type="evidence" value="ECO:0007669"/>
    <property type="project" value="UniProtKB-SubCell"/>
</dbReference>
<evidence type="ECO:0000256" key="1">
    <source>
        <dbReference type="ARBA" id="ARBA00004606"/>
    </source>
</evidence>
<evidence type="ECO:0000256" key="4">
    <source>
        <dbReference type="ARBA" id="ARBA00022679"/>
    </source>
</evidence>
<keyword evidence="5" id="KW-0735">Signal-anchor</keyword>